<dbReference type="InterPro" id="IPR004843">
    <property type="entry name" value="Calcineurin-like_PHP"/>
</dbReference>
<evidence type="ECO:0000313" key="3">
    <source>
        <dbReference type="Proteomes" id="UP000192738"/>
    </source>
</evidence>
<name>A0A1W1Z9H8_9FIRM</name>
<protein>
    <submittedName>
        <fullName evidence="2">5'-nucleotidase</fullName>
    </submittedName>
</protein>
<dbReference type="AlphaFoldDB" id="A0A1W1Z9H8"/>
<evidence type="ECO:0000259" key="1">
    <source>
        <dbReference type="Pfam" id="PF00149"/>
    </source>
</evidence>
<dbReference type="GO" id="GO:0016787">
    <property type="term" value="F:hydrolase activity"/>
    <property type="evidence" value="ECO:0007669"/>
    <property type="project" value="InterPro"/>
</dbReference>
<gene>
    <name evidence="2" type="ORF">SAMN04488500_103105</name>
</gene>
<accession>A0A1W1Z9H8</accession>
<feature type="domain" description="Calcineurin-like phosphoesterase" evidence="1">
    <location>
        <begin position="36"/>
        <end position="237"/>
    </location>
</feature>
<dbReference type="Pfam" id="PF00149">
    <property type="entry name" value="Metallophos"/>
    <property type="match status" value="1"/>
</dbReference>
<dbReference type="Gene3D" id="3.60.21.10">
    <property type="match status" value="1"/>
</dbReference>
<dbReference type="STRING" id="112901.SAMN04488500_103105"/>
<dbReference type="InterPro" id="IPR006179">
    <property type="entry name" value="5_nucleotidase/apyrase"/>
</dbReference>
<dbReference type="Proteomes" id="UP000192738">
    <property type="component" value="Unassembled WGS sequence"/>
</dbReference>
<dbReference type="GO" id="GO:0030288">
    <property type="term" value="C:outer membrane-bounded periplasmic space"/>
    <property type="evidence" value="ECO:0007669"/>
    <property type="project" value="TreeGrafter"/>
</dbReference>
<evidence type="ECO:0000313" key="2">
    <source>
        <dbReference type="EMBL" id="SMC45083.1"/>
    </source>
</evidence>
<dbReference type="InterPro" id="IPR029052">
    <property type="entry name" value="Metallo-depent_PP-like"/>
</dbReference>
<reference evidence="2 3" key="1">
    <citation type="submission" date="2017-04" db="EMBL/GenBank/DDBJ databases">
        <authorList>
            <person name="Afonso C.L."/>
            <person name="Miller P.J."/>
            <person name="Scott M.A."/>
            <person name="Spackman E."/>
            <person name="Goraichik I."/>
            <person name="Dimitrov K.M."/>
            <person name="Suarez D.L."/>
            <person name="Swayne D.E."/>
        </authorList>
    </citation>
    <scope>NUCLEOTIDE SEQUENCE [LARGE SCALE GENOMIC DNA]</scope>
    <source>
        <strain evidence="2 3">DSM 5090</strain>
    </source>
</reference>
<dbReference type="SUPFAM" id="SSF56300">
    <property type="entry name" value="Metallo-dependent phosphatases"/>
    <property type="match status" value="1"/>
</dbReference>
<dbReference type="PANTHER" id="PTHR11575:SF24">
    <property type="entry name" value="5'-NUCLEOTIDASE"/>
    <property type="match status" value="1"/>
</dbReference>
<sequence length="315" mass="34980">MYKKIAYLVTLAIVIALIIPVGVFAGPNQPQVFNLTIIHTNDFHDYEPYALARKASIIKQIRAEKKNILLIDGGDLSIRGPYHKVFYGELEMAVLNALKYDVWELGNNEFKAHPDQAVTDEKLYNLINQANFPTLCANVRTQAGEYLPGVQPYIVKQVADMKIGILGVTSNKVKKYPQASNKIVEDAFTTVKTLIPEVRKASDIQIVLSHAGLAGDLQIDKDLADSGISFIIGADDHFVIPQPIYRSGGIPITQAGGEDNIFLGRLDLTYENKDGKWVLKSHKGMLYPINDKVPMDTEIKRIVDRFLSKAKSKAA</sequence>
<dbReference type="GO" id="GO:0009166">
    <property type="term" value="P:nucleotide catabolic process"/>
    <property type="evidence" value="ECO:0007669"/>
    <property type="project" value="InterPro"/>
</dbReference>
<dbReference type="EMBL" id="FWXI01000003">
    <property type="protein sequence ID" value="SMC45083.1"/>
    <property type="molecule type" value="Genomic_DNA"/>
</dbReference>
<organism evidence="2 3">
    <name type="scientific">Sporomusa malonica</name>
    <dbReference type="NCBI Taxonomy" id="112901"/>
    <lineage>
        <taxon>Bacteria</taxon>
        <taxon>Bacillati</taxon>
        <taxon>Bacillota</taxon>
        <taxon>Negativicutes</taxon>
        <taxon>Selenomonadales</taxon>
        <taxon>Sporomusaceae</taxon>
        <taxon>Sporomusa</taxon>
    </lineage>
</organism>
<dbReference type="PANTHER" id="PTHR11575">
    <property type="entry name" value="5'-NUCLEOTIDASE-RELATED"/>
    <property type="match status" value="1"/>
</dbReference>
<dbReference type="RefSeq" id="WP_084574457.1">
    <property type="nucleotide sequence ID" value="NZ_CP155572.1"/>
</dbReference>
<keyword evidence="3" id="KW-1185">Reference proteome</keyword>
<dbReference type="OrthoDB" id="7820733at2"/>
<proteinExistence type="predicted"/>